<keyword evidence="4 9" id="KW-0808">Transferase</keyword>
<gene>
    <name evidence="10" type="ORF">ZEAMMB73_Zm00001d048539</name>
</gene>
<dbReference type="InterPro" id="IPR005786">
    <property type="entry name" value="B_amino_transII"/>
</dbReference>
<keyword evidence="9" id="KW-0100">Branched-chain amino acid biosynthesis</keyword>
<dbReference type="GO" id="GO:0009082">
    <property type="term" value="P:branched-chain amino acid biosynthetic process"/>
    <property type="evidence" value="ECO:0007669"/>
    <property type="project" value="UniProtKB-KW"/>
</dbReference>
<evidence type="ECO:0000256" key="2">
    <source>
        <dbReference type="ARBA" id="ARBA00009320"/>
    </source>
</evidence>
<comment type="similarity">
    <text evidence="2 7">Belongs to the class-IV pyridoxal-phosphate-dependent aminotransferase family.</text>
</comment>
<dbReference type="EC" id="2.6.1.42" evidence="9"/>
<dbReference type="InterPro" id="IPR033939">
    <property type="entry name" value="BCAT_family"/>
</dbReference>
<dbReference type="InterPro" id="IPR043132">
    <property type="entry name" value="BCAT-like_C"/>
</dbReference>
<proteinExistence type="inferred from homology"/>
<organism evidence="10">
    <name type="scientific">Zea mays</name>
    <name type="common">Maize</name>
    <dbReference type="NCBI Taxonomy" id="4577"/>
    <lineage>
        <taxon>Eukaryota</taxon>
        <taxon>Viridiplantae</taxon>
        <taxon>Streptophyta</taxon>
        <taxon>Embryophyta</taxon>
        <taxon>Tracheophyta</taxon>
        <taxon>Spermatophyta</taxon>
        <taxon>Magnoliopsida</taxon>
        <taxon>Liliopsida</taxon>
        <taxon>Poales</taxon>
        <taxon>Poaceae</taxon>
        <taxon>PACMAD clade</taxon>
        <taxon>Panicoideae</taxon>
        <taxon>Andropogonodae</taxon>
        <taxon>Andropogoneae</taxon>
        <taxon>Tripsacinae</taxon>
        <taxon>Zea</taxon>
    </lineage>
</organism>
<dbReference type="CDD" id="cd01557">
    <property type="entry name" value="BCAT_beta_family"/>
    <property type="match status" value="1"/>
</dbReference>
<dbReference type="SMR" id="A0A1D6PM16"/>
<feature type="modified residue" description="N6-(pyridoxal phosphate)lysine" evidence="6">
    <location>
        <position position="284"/>
    </location>
</feature>
<keyword evidence="3 9" id="KW-0032">Aminotransferase</keyword>
<evidence type="ECO:0000256" key="6">
    <source>
        <dbReference type="PIRSR" id="PIRSR006468-1"/>
    </source>
</evidence>
<evidence type="ECO:0000256" key="3">
    <source>
        <dbReference type="ARBA" id="ARBA00022576"/>
    </source>
</evidence>
<dbReference type="GO" id="GO:0004084">
    <property type="term" value="F:branched-chain-amino-acid transaminase activity"/>
    <property type="evidence" value="ECO:0007669"/>
    <property type="project" value="UniProtKB-EC"/>
</dbReference>
<dbReference type="AlphaFoldDB" id="A0A1D6PM16"/>
<dbReference type="PROSITE" id="PS00770">
    <property type="entry name" value="AA_TRANSFER_CLASS_4"/>
    <property type="match status" value="1"/>
</dbReference>
<name>A0A1D6PM16_MAIZE</name>
<sequence length="439" mass="47770">MEPGLASRVARSAAQPLSGCLSRHSLSPWLKIQNHIYPMPSLCHKVPSTGKCHASMTTSYMETSDVTDLDWENLGFGLIETDFMYVAKCGTDGIFSKGEVLPFGPIALSPSAGVLNYGQGLFEGLKAYRKTDGSILLFRPEENAIRMLSGAERMCMPAPTVEQFVDAVKQTVLANKRWVPPTGKGSLYIRPLLIGSGAVLGLAPAPEYSFIIFVSPVGNYFKVRIAFPFTSNSTKIFCFNNAGIYVVCHFAFVHFILQEGLSPINLIVEDKFHRASPGGTGGVKTIGNYASVLKAQKIAKGKGYSDVLYLDAVHDKYLEEVSSCNIFVVKDNVISTPAIKGTILPGITRKSIIEVAQSKGFKVEERLVCVDELINADEVFCTGTAVVVSPVGSVTYMGKRVEYGNQGVGVVSQQLYKSLTSLQMGNVEDWMGWTMQLNQ</sequence>
<keyword evidence="5 8" id="KW-0663">Pyridoxal phosphate</keyword>
<accession>A0A1D6PM16</accession>
<comment type="catalytic activity">
    <reaction evidence="9">
        <text>L-valine + 2-oxoglutarate = 3-methyl-2-oxobutanoate + L-glutamate</text>
        <dbReference type="Rhea" id="RHEA:24813"/>
        <dbReference type="ChEBI" id="CHEBI:11851"/>
        <dbReference type="ChEBI" id="CHEBI:16810"/>
        <dbReference type="ChEBI" id="CHEBI:29985"/>
        <dbReference type="ChEBI" id="CHEBI:57762"/>
        <dbReference type="EC" id="2.6.1.42"/>
    </reaction>
</comment>
<evidence type="ECO:0000256" key="8">
    <source>
        <dbReference type="RuleBase" id="RU004516"/>
    </source>
</evidence>
<protein>
    <recommendedName>
        <fullName evidence="9">Branched-chain-amino-acid aminotransferase</fullName>
        <ecNumber evidence="9">2.6.1.42</ecNumber>
    </recommendedName>
</protein>
<dbReference type="Gene3D" id="3.20.10.10">
    <property type="entry name" value="D-amino Acid Aminotransferase, subunit A, domain 2"/>
    <property type="match status" value="1"/>
</dbReference>
<keyword evidence="9" id="KW-0028">Amino-acid biosynthesis</keyword>
<dbReference type="PIRSF" id="PIRSF006468">
    <property type="entry name" value="BCAT1"/>
    <property type="match status" value="1"/>
</dbReference>
<comment type="cofactor">
    <cofactor evidence="1 8">
        <name>pyridoxal 5'-phosphate</name>
        <dbReference type="ChEBI" id="CHEBI:597326"/>
    </cofactor>
</comment>
<comment type="catalytic activity">
    <reaction evidence="9">
        <text>L-leucine + 2-oxoglutarate = 4-methyl-2-oxopentanoate + L-glutamate</text>
        <dbReference type="Rhea" id="RHEA:18321"/>
        <dbReference type="ChEBI" id="CHEBI:16810"/>
        <dbReference type="ChEBI" id="CHEBI:17865"/>
        <dbReference type="ChEBI" id="CHEBI:29985"/>
        <dbReference type="ChEBI" id="CHEBI:57427"/>
        <dbReference type="EC" id="2.6.1.42"/>
    </reaction>
</comment>
<dbReference type="GO" id="GO:0005737">
    <property type="term" value="C:cytoplasm"/>
    <property type="evidence" value="ECO:0007669"/>
    <property type="project" value="UniProtKB-ARBA"/>
</dbReference>
<dbReference type="InterPro" id="IPR001544">
    <property type="entry name" value="Aminotrans_IV"/>
</dbReference>
<dbReference type="ExpressionAtlas" id="A0A1D6PM16">
    <property type="expression patterns" value="baseline and differential"/>
</dbReference>
<dbReference type="GO" id="GO:0008652">
    <property type="term" value="P:amino acid biosynthetic process"/>
    <property type="evidence" value="ECO:0007669"/>
    <property type="project" value="UniProtKB-KW"/>
</dbReference>
<dbReference type="InterPro" id="IPR043131">
    <property type="entry name" value="BCAT-like_N"/>
</dbReference>
<dbReference type="Pfam" id="PF01063">
    <property type="entry name" value="Aminotran_4"/>
    <property type="match status" value="1"/>
</dbReference>
<dbReference type="Gene3D" id="3.30.470.10">
    <property type="match status" value="1"/>
</dbReference>
<evidence type="ECO:0000256" key="5">
    <source>
        <dbReference type="ARBA" id="ARBA00022898"/>
    </source>
</evidence>
<dbReference type="InterPro" id="IPR036038">
    <property type="entry name" value="Aminotransferase-like"/>
</dbReference>
<evidence type="ECO:0000256" key="4">
    <source>
        <dbReference type="ARBA" id="ARBA00022679"/>
    </source>
</evidence>
<reference evidence="10" key="1">
    <citation type="submission" date="2015-12" db="EMBL/GenBank/DDBJ databases">
        <title>Update maize B73 reference genome by single molecule sequencing technologies.</title>
        <authorList>
            <consortium name="Maize Genome Sequencing Project"/>
            <person name="Ware D."/>
        </authorList>
    </citation>
    <scope>NUCLEOTIDE SEQUENCE</scope>
    <source>
        <tissue evidence="10">Seedling</tissue>
    </source>
</reference>
<evidence type="ECO:0000256" key="9">
    <source>
        <dbReference type="RuleBase" id="RU004517"/>
    </source>
</evidence>
<dbReference type="PANTHER" id="PTHR42825:SF34">
    <property type="entry name" value="BRANCHED-CHAIN-AMINO-ACID AMINOTRANSFERASE"/>
    <property type="match status" value="1"/>
</dbReference>
<dbReference type="STRING" id="4577.A0A1D6PM16"/>
<dbReference type="InterPro" id="IPR018300">
    <property type="entry name" value="Aminotrans_IV_CS"/>
</dbReference>
<comment type="catalytic activity">
    <reaction evidence="9">
        <text>L-isoleucine + 2-oxoglutarate = (S)-3-methyl-2-oxopentanoate + L-glutamate</text>
        <dbReference type="Rhea" id="RHEA:24801"/>
        <dbReference type="ChEBI" id="CHEBI:16810"/>
        <dbReference type="ChEBI" id="CHEBI:29985"/>
        <dbReference type="ChEBI" id="CHEBI:35146"/>
        <dbReference type="ChEBI" id="CHEBI:58045"/>
        <dbReference type="EC" id="2.6.1.42"/>
    </reaction>
</comment>
<dbReference type="FunCoup" id="A0A1D6PM16">
    <property type="interactions" value="2789"/>
</dbReference>
<dbReference type="PANTHER" id="PTHR42825">
    <property type="entry name" value="AMINO ACID AMINOTRANSFERASE"/>
    <property type="match status" value="1"/>
</dbReference>
<evidence type="ECO:0000256" key="7">
    <source>
        <dbReference type="RuleBase" id="RU004106"/>
    </source>
</evidence>
<evidence type="ECO:0000256" key="1">
    <source>
        <dbReference type="ARBA" id="ARBA00001933"/>
    </source>
</evidence>
<dbReference type="IntAct" id="A0A1D6PM16">
    <property type="interactions" value="3"/>
</dbReference>
<dbReference type="InParanoid" id="A0A1D6PM16"/>
<dbReference type="EMBL" id="CM000785">
    <property type="protein sequence ID" value="AQL10200.1"/>
    <property type="molecule type" value="Genomic_DNA"/>
</dbReference>
<dbReference type="FunFam" id="3.30.470.10:FF:000003">
    <property type="entry name" value="Branched-chain-amino-acid aminotransferase"/>
    <property type="match status" value="1"/>
</dbReference>
<evidence type="ECO:0000313" key="10">
    <source>
        <dbReference type="EMBL" id="AQL10200.1"/>
    </source>
</evidence>
<dbReference type="FunFam" id="3.20.10.10:FF:000003">
    <property type="entry name" value="Branched-chain-amino-acid aminotransferase"/>
    <property type="match status" value="1"/>
</dbReference>
<dbReference type="SUPFAM" id="SSF56752">
    <property type="entry name" value="D-aminoacid aminotransferase-like PLP-dependent enzymes"/>
    <property type="match status" value="1"/>
</dbReference>